<dbReference type="VEuPathDB" id="FungiDB:MELLADRAFT_102256"/>
<dbReference type="AlphaFoldDB" id="F4R7P8"/>
<protein>
    <submittedName>
        <fullName evidence="1">Uncharacterized protein</fullName>
    </submittedName>
</protein>
<dbReference type="HOGENOM" id="CLU_758820_0_0_1"/>
<dbReference type="EMBL" id="GL883092">
    <property type="protein sequence ID" value="EGG11350.1"/>
    <property type="molecule type" value="Genomic_DNA"/>
</dbReference>
<dbReference type="KEGG" id="mlr:MELLADRAFT_102256"/>
<proteinExistence type="predicted"/>
<accession>F4R7P8</accession>
<evidence type="ECO:0000313" key="2">
    <source>
        <dbReference type="Proteomes" id="UP000001072"/>
    </source>
</evidence>
<organism evidence="2">
    <name type="scientific">Melampsora larici-populina (strain 98AG31 / pathotype 3-4-7)</name>
    <name type="common">Poplar leaf rust fungus</name>
    <dbReference type="NCBI Taxonomy" id="747676"/>
    <lineage>
        <taxon>Eukaryota</taxon>
        <taxon>Fungi</taxon>
        <taxon>Dikarya</taxon>
        <taxon>Basidiomycota</taxon>
        <taxon>Pucciniomycotina</taxon>
        <taxon>Pucciniomycetes</taxon>
        <taxon>Pucciniales</taxon>
        <taxon>Melampsoraceae</taxon>
        <taxon>Melampsora</taxon>
    </lineage>
</organism>
<name>F4R7P8_MELLP</name>
<evidence type="ECO:0000313" key="1">
    <source>
        <dbReference type="EMBL" id="EGG11350.1"/>
    </source>
</evidence>
<sequence length="365" mass="40670">MYWTGYVLLQNEVNIKRVHGIHYQCFEIEALNVISRCPPSSFTLTVTDDTLFQEGVVVALSGEAVAPPNSTSTVIFMRGRLQRLTNIERMLCGPQTNVINVSSRGRVTHWNILLGNWNALVVRHNVWVNTCSNPLALRINAIDYDAHIGSVGVMIISTLPTDSATLGFEYYQAWARHFNNIKGLWFRDTTIDLGKFCGTVRDALYKVVNKTTATIYGFIHARQPVRECSVGRDMLTLTIKSYDNDPMSAASVTWLTKHYVRTTSQPESQLHCYQIGAEVISNGVIKNFDEDSKMWECEVEALSIIKEAPKLSYTSIPAALPKNITMRTNVLANALSSSSTDTSGVTVSYEGAEFEPSASLKELWA</sequence>
<reference evidence="2" key="1">
    <citation type="journal article" date="2011" name="Proc. Natl. Acad. Sci. U.S.A.">
        <title>Obligate biotrophy features unraveled by the genomic analysis of rust fungi.</title>
        <authorList>
            <person name="Duplessis S."/>
            <person name="Cuomo C.A."/>
            <person name="Lin Y.-C."/>
            <person name="Aerts A."/>
            <person name="Tisserant E."/>
            <person name="Veneault-Fourrey C."/>
            <person name="Joly D.L."/>
            <person name="Hacquard S."/>
            <person name="Amselem J."/>
            <person name="Cantarel B.L."/>
            <person name="Chiu R."/>
            <person name="Coutinho P.M."/>
            <person name="Feau N."/>
            <person name="Field M."/>
            <person name="Frey P."/>
            <person name="Gelhaye E."/>
            <person name="Goldberg J."/>
            <person name="Grabherr M.G."/>
            <person name="Kodira C.D."/>
            <person name="Kohler A."/>
            <person name="Kuees U."/>
            <person name="Lindquist E.A."/>
            <person name="Lucas S.M."/>
            <person name="Mago R."/>
            <person name="Mauceli E."/>
            <person name="Morin E."/>
            <person name="Murat C."/>
            <person name="Pangilinan J.L."/>
            <person name="Park R."/>
            <person name="Pearson M."/>
            <person name="Quesneville H."/>
            <person name="Rouhier N."/>
            <person name="Sakthikumar S."/>
            <person name="Salamov A.A."/>
            <person name="Schmutz J."/>
            <person name="Selles B."/>
            <person name="Shapiro H."/>
            <person name="Tanguay P."/>
            <person name="Tuskan G.A."/>
            <person name="Henrissat B."/>
            <person name="Van de Peer Y."/>
            <person name="Rouze P."/>
            <person name="Ellis J.G."/>
            <person name="Dodds P.N."/>
            <person name="Schein J.E."/>
            <person name="Zhong S."/>
            <person name="Hamelin R.C."/>
            <person name="Grigoriev I.V."/>
            <person name="Szabo L.J."/>
            <person name="Martin F."/>
        </authorList>
    </citation>
    <scope>NUCLEOTIDE SEQUENCE [LARGE SCALE GENOMIC DNA]</scope>
    <source>
        <strain evidence="2">98AG31 / pathotype 3-4-7</strain>
    </source>
</reference>
<dbReference type="InParanoid" id="F4R7P8"/>
<keyword evidence="2" id="KW-1185">Reference proteome</keyword>
<dbReference type="GeneID" id="18921615"/>
<dbReference type="Proteomes" id="UP000001072">
    <property type="component" value="Unassembled WGS sequence"/>
</dbReference>
<gene>
    <name evidence="1" type="ORF">MELLADRAFT_102256</name>
</gene>
<dbReference type="RefSeq" id="XP_007404985.1">
    <property type="nucleotide sequence ID" value="XM_007404923.1"/>
</dbReference>